<evidence type="ECO:0000256" key="4">
    <source>
        <dbReference type="ARBA" id="ARBA00022692"/>
    </source>
</evidence>
<keyword evidence="3" id="KW-1003">Cell membrane</keyword>
<keyword evidence="6 7" id="KW-0472">Membrane</keyword>
<name>A0A942UXW8_9FIRM</name>
<feature type="transmembrane region" description="Helical" evidence="7">
    <location>
        <begin position="245"/>
        <end position="268"/>
    </location>
</feature>
<reference evidence="8" key="1">
    <citation type="submission" date="2019-12" db="EMBL/GenBank/DDBJ databases">
        <title>Clostridiaceae gen. nov. sp. nov., isolated from sediment in Xinjiang, China.</title>
        <authorList>
            <person name="Zhang R."/>
        </authorList>
    </citation>
    <scope>NUCLEOTIDE SEQUENCE</scope>
    <source>
        <strain evidence="8">D2Q-11</strain>
    </source>
</reference>
<proteinExistence type="inferred from homology"/>
<feature type="transmembrane region" description="Helical" evidence="7">
    <location>
        <begin position="58"/>
        <end position="83"/>
    </location>
</feature>
<accession>A0A942UXW8</accession>
<dbReference type="InterPro" id="IPR052923">
    <property type="entry name" value="UPF0718"/>
</dbReference>
<evidence type="ECO:0000313" key="8">
    <source>
        <dbReference type="EMBL" id="MBS4538991.1"/>
    </source>
</evidence>
<protein>
    <submittedName>
        <fullName evidence="8">Permease</fullName>
    </submittedName>
</protein>
<sequence>MINILKDIVWTVLRYLKADWWILLIGILLAVCIRVYVDENSFNRYLKRNSKASILSSIGFGALTPLCACGTMAVLLSMFITSMPWGPVMAFLVSSPLTSPSEFMFQTAFFGTKFAIVVVISSILLGLLAGLFAHFLDLKTNFFKGQFRIIKDNDIVMGKSQVQSISCCSVENDQVGIISSSSSCCSNKETLINKLKIKDFIREFINLGIKKVLLYFIIFIAIGRVAELIIPKEWIMSLFSSNRVYSIPLGAIIGLPLYVSGPSALPLMKSFMNSGASSGVLLAFLITGKATGVPVIAGMSTILKKRAILFYVLFVYLGGVIFGYVYQLLMSIS</sequence>
<keyword evidence="9" id="KW-1185">Reference proteome</keyword>
<dbReference type="AlphaFoldDB" id="A0A942UXW8"/>
<feature type="transmembrane region" description="Helical" evidence="7">
    <location>
        <begin position="212"/>
        <end position="230"/>
    </location>
</feature>
<evidence type="ECO:0000313" key="9">
    <source>
        <dbReference type="Proteomes" id="UP000724672"/>
    </source>
</evidence>
<keyword evidence="5 7" id="KW-1133">Transmembrane helix</keyword>
<dbReference type="PANTHER" id="PTHR34184:SF4">
    <property type="entry name" value="UPF0718 PROTEIN YCGR"/>
    <property type="match status" value="1"/>
</dbReference>
<dbReference type="Pfam" id="PF03773">
    <property type="entry name" value="ArsP_1"/>
    <property type="match status" value="1"/>
</dbReference>
<feature type="transmembrane region" description="Helical" evidence="7">
    <location>
        <begin position="20"/>
        <end position="37"/>
    </location>
</feature>
<evidence type="ECO:0000256" key="1">
    <source>
        <dbReference type="ARBA" id="ARBA00004651"/>
    </source>
</evidence>
<organism evidence="8 9">
    <name type="scientific">Anaeromonas frigoriresistens</name>
    <dbReference type="NCBI Taxonomy" id="2683708"/>
    <lineage>
        <taxon>Bacteria</taxon>
        <taxon>Bacillati</taxon>
        <taxon>Bacillota</taxon>
        <taxon>Tissierellia</taxon>
        <taxon>Tissierellales</taxon>
        <taxon>Thermohalobacteraceae</taxon>
        <taxon>Anaeromonas</taxon>
    </lineage>
</organism>
<evidence type="ECO:0000256" key="5">
    <source>
        <dbReference type="ARBA" id="ARBA00022989"/>
    </source>
</evidence>
<dbReference type="Proteomes" id="UP000724672">
    <property type="component" value="Unassembled WGS sequence"/>
</dbReference>
<dbReference type="GO" id="GO:0005886">
    <property type="term" value="C:plasma membrane"/>
    <property type="evidence" value="ECO:0007669"/>
    <property type="project" value="UniProtKB-SubCell"/>
</dbReference>
<feature type="transmembrane region" description="Helical" evidence="7">
    <location>
        <begin position="103"/>
        <end position="136"/>
    </location>
</feature>
<evidence type="ECO:0000256" key="6">
    <source>
        <dbReference type="ARBA" id="ARBA00023136"/>
    </source>
</evidence>
<feature type="transmembrane region" description="Helical" evidence="7">
    <location>
        <begin position="308"/>
        <end position="329"/>
    </location>
</feature>
<keyword evidence="4 7" id="KW-0812">Transmembrane</keyword>
<feature type="transmembrane region" description="Helical" evidence="7">
    <location>
        <begin position="280"/>
        <end position="302"/>
    </location>
</feature>
<dbReference type="InterPro" id="IPR005524">
    <property type="entry name" value="DUF318"/>
</dbReference>
<evidence type="ECO:0000256" key="2">
    <source>
        <dbReference type="ARBA" id="ARBA00006386"/>
    </source>
</evidence>
<dbReference type="RefSeq" id="WP_203366909.1">
    <property type="nucleotide sequence ID" value="NZ_WSFT01000039.1"/>
</dbReference>
<dbReference type="EMBL" id="WSFT01000039">
    <property type="protein sequence ID" value="MBS4538991.1"/>
    <property type="molecule type" value="Genomic_DNA"/>
</dbReference>
<dbReference type="PANTHER" id="PTHR34184">
    <property type="entry name" value="UPF0718 PROTEIN YCGR"/>
    <property type="match status" value="1"/>
</dbReference>
<comment type="similarity">
    <text evidence="2">Belongs to the UPF0718 family.</text>
</comment>
<comment type="caution">
    <text evidence="8">The sequence shown here is derived from an EMBL/GenBank/DDBJ whole genome shotgun (WGS) entry which is preliminary data.</text>
</comment>
<gene>
    <name evidence="8" type="ORF">GOQ27_10990</name>
</gene>
<evidence type="ECO:0000256" key="3">
    <source>
        <dbReference type="ARBA" id="ARBA00022475"/>
    </source>
</evidence>
<evidence type="ECO:0000256" key="7">
    <source>
        <dbReference type="SAM" id="Phobius"/>
    </source>
</evidence>
<comment type="subcellular location">
    <subcellularLocation>
        <location evidence="1">Cell membrane</location>
        <topology evidence="1">Multi-pass membrane protein</topology>
    </subcellularLocation>
</comment>